<dbReference type="OrthoDB" id="2243765at2"/>
<sequence length="195" mass="21818">MKKLTKSKVFKFFNHLTTALLFLFLIGMLFIVISSKASGGEPEVFGYQFKTVLSGSMEPDIKTGSIIAVEPGGDMERFKENDVITFMQEDERLVTHRITEVIHSGEEVLYRTKGDNNDAEDINPVLSENVVAEYTGFTIPYVGYLVNFAQSQNGAFMLLIPGFILIGYAGFAIWQAIRELDLANKKEASEEEEVV</sequence>
<dbReference type="EMBL" id="FOHE01000005">
    <property type="protein sequence ID" value="SET09001.1"/>
    <property type="molecule type" value="Genomic_DNA"/>
</dbReference>
<accession>A0A1I0BRT3</accession>
<organism evidence="7 8">
    <name type="scientific">Oceanobacillus limi</name>
    <dbReference type="NCBI Taxonomy" id="930131"/>
    <lineage>
        <taxon>Bacteria</taxon>
        <taxon>Bacillati</taxon>
        <taxon>Bacillota</taxon>
        <taxon>Bacilli</taxon>
        <taxon>Bacillales</taxon>
        <taxon>Bacillaceae</taxon>
        <taxon>Oceanobacillus</taxon>
    </lineage>
</organism>
<evidence type="ECO:0000256" key="3">
    <source>
        <dbReference type="ARBA" id="ARBA00022989"/>
    </source>
</evidence>
<protein>
    <recommendedName>
        <fullName evidence="5">Signal peptidase I</fullName>
        <ecNumber evidence="5">3.4.21.89</ecNumber>
    </recommendedName>
</protein>
<dbReference type="STRING" id="930131.SAMN05216389_105125"/>
<reference evidence="7 8" key="1">
    <citation type="submission" date="2016-10" db="EMBL/GenBank/DDBJ databases">
        <authorList>
            <person name="de Groot N.N."/>
        </authorList>
    </citation>
    <scope>NUCLEOTIDE SEQUENCE [LARGE SCALE GENOMIC DNA]</scope>
    <source>
        <strain evidence="7 8">IBRC-M 10780</strain>
    </source>
</reference>
<evidence type="ECO:0000256" key="5">
    <source>
        <dbReference type="NCBIfam" id="TIGR02228"/>
    </source>
</evidence>
<dbReference type="RefSeq" id="WP_090868404.1">
    <property type="nucleotide sequence ID" value="NZ_FOHE01000005.1"/>
</dbReference>
<dbReference type="SUPFAM" id="SSF51306">
    <property type="entry name" value="LexA/Signal peptidase"/>
    <property type="match status" value="1"/>
</dbReference>
<dbReference type="CDD" id="cd06462">
    <property type="entry name" value="Peptidase_S24_S26"/>
    <property type="match status" value="1"/>
</dbReference>
<evidence type="ECO:0000256" key="1">
    <source>
        <dbReference type="ARBA" id="ARBA00004370"/>
    </source>
</evidence>
<dbReference type="GO" id="GO:0006465">
    <property type="term" value="P:signal peptide processing"/>
    <property type="evidence" value="ECO:0007669"/>
    <property type="project" value="UniProtKB-UniRule"/>
</dbReference>
<keyword evidence="4 6" id="KW-0472">Membrane</keyword>
<dbReference type="InterPro" id="IPR001733">
    <property type="entry name" value="Peptidase_S26B"/>
</dbReference>
<comment type="subcellular location">
    <subcellularLocation>
        <location evidence="1">Membrane</location>
    </subcellularLocation>
</comment>
<dbReference type="GO" id="GO:0009003">
    <property type="term" value="F:signal peptidase activity"/>
    <property type="evidence" value="ECO:0007669"/>
    <property type="project" value="UniProtKB-EC"/>
</dbReference>
<evidence type="ECO:0000313" key="7">
    <source>
        <dbReference type="EMBL" id="SET09001.1"/>
    </source>
</evidence>
<keyword evidence="3 6" id="KW-1133">Transmembrane helix</keyword>
<dbReference type="GO" id="GO:0016020">
    <property type="term" value="C:membrane"/>
    <property type="evidence" value="ECO:0007669"/>
    <property type="project" value="UniProtKB-SubCell"/>
</dbReference>
<evidence type="ECO:0000256" key="4">
    <source>
        <dbReference type="ARBA" id="ARBA00023136"/>
    </source>
</evidence>
<feature type="transmembrane region" description="Helical" evidence="6">
    <location>
        <begin position="12"/>
        <end position="33"/>
    </location>
</feature>
<dbReference type="NCBIfam" id="TIGR02228">
    <property type="entry name" value="sigpep_I_arch"/>
    <property type="match status" value="1"/>
</dbReference>
<gene>
    <name evidence="7" type="ORF">SAMN05216389_105125</name>
</gene>
<dbReference type="PANTHER" id="PTHR10806">
    <property type="entry name" value="SIGNAL PEPTIDASE COMPLEX CATALYTIC SUBUNIT SEC11"/>
    <property type="match status" value="1"/>
</dbReference>
<proteinExistence type="predicted"/>
<evidence type="ECO:0000256" key="2">
    <source>
        <dbReference type="ARBA" id="ARBA00022692"/>
    </source>
</evidence>
<feature type="transmembrane region" description="Helical" evidence="6">
    <location>
        <begin position="155"/>
        <end position="177"/>
    </location>
</feature>
<dbReference type="InterPro" id="IPR036286">
    <property type="entry name" value="LexA/Signal_pep-like_sf"/>
</dbReference>
<dbReference type="GO" id="GO:0004252">
    <property type="term" value="F:serine-type endopeptidase activity"/>
    <property type="evidence" value="ECO:0007669"/>
    <property type="project" value="UniProtKB-UniRule"/>
</dbReference>
<evidence type="ECO:0000313" key="8">
    <source>
        <dbReference type="Proteomes" id="UP000198618"/>
    </source>
</evidence>
<dbReference type="NCBIfam" id="NF046067">
    <property type="entry name" value="SigPepSipWBacil"/>
    <property type="match status" value="1"/>
</dbReference>
<name>A0A1I0BRT3_9BACI</name>
<dbReference type="PRINTS" id="PR00728">
    <property type="entry name" value="SIGNALPTASE"/>
</dbReference>
<dbReference type="PANTHER" id="PTHR10806:SF6">
    <property type="entry name" value="SIGNAL PEPTIDASE COMPLEX CATALYTIC SUBUNIT SEC11"/>
    <property type="match status" value="1"/>
</dbReference>
<dbReference type="AlphaFoldDB" id="A0A1I0BRT3"/>
<dbReference type="EC" id="3.4.21.89" evidence="5"/>
<keyword evidence="8" id="KW-1185">Reference proteome</keyword>
<keyword evidence="2 6" id="KW-0812">Transmembrane</keyword>
<dbReference type="Proteomes" id="UP000198618">
    <property type="component" value="Unassembled WGS sequence"/>
</dbReference>
<evidence type="ECO:0000256" key="6">
    <source>
        <dbReference type="SAM" id="Phobius"/>
    </source>
</evidence>